<dbReference type="InterPro" id="IPR022311">
    <property type="entry name" value="PolX-like"/>
</dbReference>
<name>A0A1I6E862_9FIRM</name>
<comment type="catalytic activity">
    <reaction evidence="19">
        <text>a 5'-end 2'-deoxyribose-2'-deoxyribonucleotide-DNA = (2E,4S)-4-hydroxypenten-2-al-5-phosphate + a 5'-end 5'-phospho-2'-deoxyribonucleoside-DNA + H(+)</text>
        <dbReference type="Rhea" id="RHEA:76255"/>
        <dbReference type="Rhea" id="RHEA-COMP:13180"/>
        <dbReference type="Rhea" id="RHEA-COMP:18657"/>
        <dbReference type="ChEBI" id="CHEBI:15378"/>
        <dbReference type="ChEBI" id="CHEBI:136412"/>
        <dbReference type="ChEBI" id="CHEBI:195194"/>
        <dbReference type="ChEBI" id="CHEBI:195195"/>
    </reaction>
</comment>
<evidence type="ECO:0000313" key="26">
    <source>
        <dbReference type="Proteomes" id="UP000199584"/>
    </source>
</evidence>
<dbReference type="GO" id="GO:0008270">
    <property type="term" value="F:zinc ion binding"/>
    <property type="evidence" value="ECO:0007669"/>
    <property type="project" value="TreeGrafter"/>
</dbReference>
<evidence type="ECO:0000256" key="17">
    <source>
        <dbReference type="ARBA" id="ARBA00035726"/>
    </source>
</evidence>
<dbReference type="STRING" id="39060.SAMN05660706_1298"/>
<dbReference type="CDD" id="cd00141">
    <property type="entry name" value="NT_POLXc"/>
    <property type="match status" value="1"/>
</dbReference>
<evidence type="ECO:0000256" key="13">
    <source>
        <dbReference type="ARBA" id="ARBA00022932"/>
    </source>
</evidence>
<evidence type="ECO:0000259" key="24">
    <source>
        <dbReference type="SMART" id="SM00483"/>
    </source>
</evidence>
<dbReference type="Gene3D" id="3.20.20.140">
    <property type="entry name" value="Metal-dependent hydrolases"/>
    <property type="match status" value="1"/>
</dbReference>
<dbReference type="InterPro" id="IPR002008">
    <property type="entry name" value="DNA_pol_X_beta-like"/>
</dbReference>
<dbReference type="InterPro" id="IPR043519">
    <property type="entry name" value="NT_sf"/>
</dbReference>
<dbReference type="InterPro" id="IPR037160">
    <property type="entry name" value="DNA_Pol_thumb_sf"/>
</dbReference>
<dbReference type="InterPro" id="IPR010996">
    <property type="entry name" value="HHH_MUS81"/>
</dbReference>
<dbReference type="InterPro" id="IPR016195">
    <property type="entry name" value="Pol/histidinol_Pase-like"/>
</dbReference>
<dbReference type="EC" id="4.2.99.18" evidence="4"/>
<dbReference type="GO" id="GO:0042578">
    <property type="term" value="F:phosphoric ester hydrolase activity"/>
    <property type="evidence" value="ECO:0007669"/>
    <property type="project" value="TreeGrafter"/>
</dbReference>
<feature type="domain" description="Polymerase/histidinol phosphatase N-terminal" evidence="23">
    <location>
        <begin position="342"/>
        <end position="421"/>
    </location>
</feature>
<dbReference type="Gene3D" id="1.10.150.20">
    <property type="entry name" value="5' to 3' exonuclease, C-terminal subdomain"/>
    <property type="match status" value="1"/>
</dbReference>
<dbReference type="Pfam" id="PF14716">
    <property type="entry name" value="HHH_8"/>
    <property type="match status" value="1"/>
</dbReference>
<dbReference type="Gene3D" id="3.30.210.10">
    <property type="entry name" value="DNA polymerase, thumb domain"/>
    <property type="match status" value="1"/>
</dbReference>
<dbReference type="SMART" id="SM00481">
    <property type="entry name" value="POLIIIAc"/>
    <property type="match status" value="1"/>
</dbReference>
<evidence type="ECO:0000256" key="3">
    <source>
        <dbReference type="ARBA" id="ARBA00012417"/>
    </source>
</evidence>
<evidence type="ECO:0000256" key="10">
    <source>
        <dbReference type="ARBA" id="ARBA00022705"/>
    </source>
</evidence>
<keyword evidence="12" id="KW-0832">Ubl conjugation</keyword>
<dbReference type="Pfam" id="PF02811">
    <property type="entry name" value="PHP"/>
    <property type="match status" value="1"/>
</dbReference>
<evidence type="ECO:0000256" key="20">
    <source>
        <dbReference type="ARBA" id="ARBA00045548"/>
    </source>
</evidence>
<evidence type="ECO:0000256" key="14">
    <source>
        <dbReference type="ARBA" id="ARBA00023053"/>
    </source>
</evidence>
<feature type="domain" description="Helix-hairpin-helix DNA-binding motif class 1" evidence="22">
    <location>
        <begin position="51"/>
        <end position="70"/>
    </location>
</feature>
<dbReference type="GO" id="GO:0005829">
    <property type="term" value="C:cytosol"/>
    <property type="evidence" value="ECO:0007669"/>
    <property type="project" value="TreeGrafter"/>
</dbReference>
<dbReference type="NCBIfam" id="NF006375">
    <property type="entry name" value="PRK08609.1"/>
    <property type="match status" value="1"/>
</dbReference>
<evidence type="ECO:0000256" key="1">
    <source>
        <dbReference type="ARBA" id="ARBA00001946"/>
    </source>
</evidence>
<evidence type="ECO:0000256" key="11">
    <source>
        <dbReference type="ARBA" id="ARBA00022763"/>
    </source>
</evidence>
<dbReference type="InterPro" id="IPR027421">
    <property type="entry name" value="DNA_pol_lamdba_lyase_dom_sf"/>
</dbReference>
<dbReference type="InterPro" id="IPR003141">
    <property type="entry name" value="Pol/His_phosphatase_N"/>
</dbReference>
<dbReference type="InterPro" id="IPR002054">
    <property type="entry name" value="DNA-dir_DNA_pol_X"/>
</dbReference>
<comment type="subcellular location">
    <subcellularLocation>
        <location evidence="2">Cytoplasm</location>
    </subcellularLocation>
</comment>
<gene>
    <name evidence="25" type="ORF">SAMN05660706_1298</name>
</gene>
<dbReference type="EMBL" id="FOYM01000029">
    <property type="protein sequence ID" value="SFR13847.1"/>
    <property type="molecule type" value="Genomic_DNA"/>
</dbReference>
<dbReference type="PANTHER" id="PTHR36928:SF1">
    <property type="entry name" value="PHOSPHATASE YCDX-RELATED"/>
    <property type="match status" value="1"/>
</dbReference>
<keyword evidence="10" id="KW-0235">DNA replication</keyword>
<reference evidence="26" key="1">
    <citation type="submission" date="2016-10" db="EMBL/GenBank/DDBJ databases">
        <authorList>
            <person name="Varghese N."/>
            <person name="Submissions S."/>
        </authorList>
    </citation>
    <scope>NUCLEOTIDE SEQUENCE [LARGE SCALE GENOMIC DNA]</scope>
    <source>
        <strain evidence="26">DSM 3669</strain>
    </source>
</reference>
<dbReference type="SMART" id="SM00483">
    <property type="entry name" value="POLXc"/>
    <property type="match status" value="1"/>
</dbReference>
<dbReference type="PRINTS" id="PR00870">
    <property type="entry name" value="DNAPOLXBETA"/>
</dbReference>
<evidence type="ECO:0000256" key="19">
    <source>
        <dbReference type="ARBA" id="ARBA00044678"/>
    </source>
</evidence>
<evidence type="ECO:0000256" key="9">
    <source>
        <dbReference type="ARBA" id="ARBA00022695"/>
    </source>
</evidence>
<evidence type="ECO:0000256" key="8">
    <source>
        <dbReference type="ARBA" id="ARBA00022679"/>
    </source>
</evidence>
<dbReference type="SUPFAM" id="SSF158702">
    <property type="entry name" value="Sec63 N-terminal domain-like"/>
    <property type="match status" value="1"/>
</dbReference>
<keyword evidence="9" id="KW-0548">Nucleotidyltransferase</keyword>
<dbReference type="InterPro" id="IPR029398">
    <property type="entry name" value="PolB_thumb"/>
</dbReference>
<organism evidence="25 26">
    <name type="scientific">Desulfoscipio geothermicus DSM 3669</name>
    <dbReference type="NCBI Taxonomy" id="1121426"/>
    <lineage>
        <taxon>Bacteria</taxon>
        <taxon>Bacillati</taxon>
        <taxon>Bacillota</taxon>
        <taxon>Clostridia</taxon>
        <taxon>Eubacteriales</taxon>
        <taxon>Desulfallaceae</taxon>
        <taxon>Desulfoscipio</taxon>
    </lineage>
</organism>
<evidence type="ECO:0000256" key="4">
    <source>
        <dbReference type="ARBA" id="ARBA00012720"/>
    </source>
</evidence>
<dbReference type="Gene3D" id="1.10.150.110">
    <property type="entry name" value="DNA polymerase beta, N-terminal domain-like"/>
    <property type="match status" value="1"/>
</dbReference>
<evidence type="ECO:0000256" key="6">
    <source>
        <dbReference type="ARBA" id="ARBA00022481"/>
    </source>
</evidence>
<evidence type="ECO:0000259" key="23">
    <source>
        <dbReference type="SMART" id="SM00481"/>
    </source>
</evidence>
<evidence type="ECO:0000256" key="21">
    <source>
        <dbReference type="ARBA" id="ARBA00049244"/>
    </source>
</evidence>
<feature type="domain" description="Helix-hairpin-helix DNA-binding motif class 1" evidence="22">
    <location>
        <begin position="126"/>
        <end position="145"/>
    </location>
</feature>
<comment type="catalytic activity">
    <reaction evidence="21">
        <text>DNA(n) + a 2'-deoxyribonucleoside 5'-triphosphate = DNA(n+1) + diphosphate</text>
        <dbReference type="Rhea" id="RHEA:22508"/>
        <dbReference type="Rhea" id="RHEA-COMP:17339"/>
        <dbReference type="Rhea" id="RHEA-COMP:17340"/>
        <dbReference type="ChEBI" id="CHEBI:33019"/>
        <dbReference type="ChEBI" id="CHEBI:61560"/>
        <dbReference type="ChEBI" id="CHEBI:173112"/>
        <dbReference type="EC" id="2.7.7.7"/>
    </reaction>
</comment>
<dbReference type="PIRSF" id="PIRSF005047">
    <property type="entry name" value="UCP005047_YshC"/>
    <property type="match status" value="1"/>
</dbReference>
<protein>
    <recommendedName>
        <fullName evidence="5">DNA polymerase beta</fullName>
        <ecNumber evidence="3">2.7.7.7</ecNumber>
        <ecNumber evidence="4">4.2.99.18</ecNumber>
    </recommendedName>
    <alternativeName>
        <fullName evidence="16">5'-deoxyribose-phosphate lyase</fullName>
    </alternativeName>
    <alternativeName>
        <fullName evidence="17">AP lyase</fullName>
    </alternativeName>
</protein>
<feature type="domain" description="Helix-hairpin-helix DNA-binding motif class 1" evidence="22">
    <location>
        <begin position="91"/>
        <end position="110"/>
    </location>
</feature>
<keyword evidence="13" id="KW-0239">DNA-directed DNA polymerase</keyword>
<evidence type="ECO:0000256" key="18">
    <source>
        <dbReference type="ARBA" id="ARBA00044632"/>
    </source>
</evidence>
<dbReference type="Pfam" id="PF14520">
    <property type="entry name" value="HHH_5"/>
    <property type="match status" value="1"/>
</dbReference>
<dbReference type="GO" id="GO:0003887">
    <property type="term" value="F:DNA-directed DNA polymerase activity"/>
    <property type="evidence" value="ECO:0007669"/>
    <property type="project" value="UniProtKB-KW"/>
</dbReference>
<dbReference type="InterPro" id="IPR050243">
    <property type="entry name" value="PHP_phosphatase"/>
</dbReference>
<dbReference type="GO" id="GO:0003677">
    <property type="term" value="F:DNA binding"/>
    <property type="evidence" value="ECO:0007669"/>
    <property type="project" value="InterPro"/>
</dbReference>
<dbReference type="SUPFAM" id="SSF89550">
    <property type="entry name" value="PHP domain-like"/>
    <property type="match status" value="1"/>
</dbReference>
<proteinExistence type="predicted"/>
<dbReference type="FunFam" id="3.20.20.140:FF:000047">
    <property type="entry name" value="PHP domain-containing protein"/>
    <property type="match status" value="1"/>
</dbReference>
<evidence type="ECO:0000256" key="7">
    <source>
        <dbReference type="ARBA" id="ARBA00022634"/>
    </source>
</evidence>
<comment type="function">
    <text evidence="20">Repair polymerase that plays a key role in base-excision repair. During this process, the damaged base is excised by specific DNA glycosylases, the DNA backbone is nicked at the abasic site by an apurinic/apyrimidic (AP) endonuclease, and POLB removes 5'-deoxyribose-phosphate from the preincised AP site acting as a 5'-deoxyribose-phosphate lyase (5'-dRP lyase); through its DNA polymerase activity, it adds one nucleotide to the 3' end of the arising single-nucleotide gap. Conducts 'gap-filling' DNA synthesis in a stepwise distributive fashion rather than in a processive fashion as for other DNA polymerases. It is also able to cleave sugar-phosphate bonds 3' to an intact AP site, acting as an AP lyase.</text>
</comment>
<accession>A0A1I6E862</accession>
<evidence type="ECO:0000259" key="22">
    <source>
        <dbReference type="SMART" id="SM00278"/>
    </source>
</evidence>
<sequence>MRNMEIAWVFYEIADLLEFKGEEFFKIRAYRRAARAIAGLDRPVKELYAGGALKEVPGLGKNIIAKIGELLDSGECRLHKELKEEIPASLTEMMSLPGLGPKRARLIYEQLGITTVTELDKAARAGKIRELPGMGAKIEQELVRNISRMKKQARRLPLGAARELALALHEYLEQMVKVEAVTVTGDIRRWAELVDSIDLLAVVRNPDDAAEILDAFLLHPGLGEATWRDKDRVQAVSRWGVPVELIAVPREQYWFTLLWSTGSEQHFRRLQMTAWRQGWRLDRFGMVSRRDRQTAPVSSEEDIYRLLGLQYVAPELRENYGEINAAARGELPRLLELADIRGDLHVHTDWSDGACSIEEMVQQAREKGYSYLAITDHSTSLKIARGLSRERLLAQHEKIRELNKKWEDFYVLTGVEVDILADGSLDHPDEVLARVDLVIASIHSGFKQDKDRITRRILAAIENDHVDIIGHPTGRLLGHREPYAVDVEEIIEAAARHNKVLEINASPDRLDLSEFYVQLARESGVPVAINTDAHDRRRLDEMVYGVSVARRAWLEPSHVLNTLPLPDLLRVLRK</sequence>
<dbReference type="OrthoDB" id="9808747at2"/>
<evidence type="ECO:0000313" key="25">
    <source>
        <dbReference type="EMBL" id="SFR13847.1"/>
    </source>
</evidence>
<dbReference type="Proteomes" id="UP000199584">
    <property type="component" value="Unassembled WGS sequence"/>
</dbReference>
<evidence type="ECO:0000256" key="12">
    <source>
        <dbReference type="ARBA" id="ARBA00022843"/>
    </source>
</evidence>
<comment type="catalytic activity">
    <reaction evidence="18">
        <text>2'-deoxyribonucleotide-(2'-deoxyribose 5'-phosphate)-2'-deoxyribonucleotide-DNA = a 3'-end 2'-deoxyribonucleotide-(2,3-dehydro-2,3-deoxyribose 5'-phosphate)-DNA + a 5'-end 5'-phospho-2'-deoxyribonucleoside-DNA + H(+)</text>
        <dbReference type="Rhea" id="RHEA:66592"/>
        <dbReference type="Rhea" id="RHEA-COMP:13180"/>
        <dbReference type="Rhea" id="RHEA-COMP:16897"/>
        <dbReference type="Rhea" id="RHEA-COMP:17067"/>
        <dbReference type="ChEBI" id="CHEBI:15378"/>
        <dbReference type="ChEBI" id="CHEBI:136412"/>
        <dbReference type="ChEBI" id="CHEBI:157695"/>
        <dbReference type="ChEBI" id="CHEBI:167181"/>
        <dbReference type="EC" id="4.2.99.18"/>
    </reaction>
</comment>
<keyword evidence="26" id="KW-1185">Reference proteome</keyword>
<dbReference type="InterPro" id="IPR004013">
    <property type="entry name" value="PHP_dom"/>
</dbReference>
<keyword evidence="11" id="KW-0227">DNA damage</keyword>
<dbReference type="PANTHER" id="PTHR36928">
    <property type="entry name" value="PHOSPHATASE YCDX-RELATED"/>
    <property type="match status" value="1"/>
</dbReference>
<evidence type="ECO:0000256" key="5">
    <source>
        <dbReference type="ARBA" id="ARBA00020020"/>
    </source>
</evidence>
<evidence type="ECO:0000256" key="16">
    <source>
        <dbReference type="ARBA" id="ARBA00035717"/>
    </source>
</evidence>
<keyword evidence="15" id="KW-0234">DNA repair</keyword>
<evidence type="ECO:0000256" key="2">
    <source>
        <dbReference type="ARBA" id="ARBA00004496"/>
    </source>
</evidence>
<keyword evidence="6" id="KW-0488">Methylation</keyword>
<dbReference type="GO" id="GO:0140078">
    <property type="term" value="F:class I DNA-(apurinic or apyrimidinic site) endonuclease activity"/>
    <property type="evidence" value="ECO:0007669"/>
    <property type="project" value="UniProtKB-EC"/>
</dbReference>
<dbReference type="EC" id="2.7.7.7" evidence="3"/>
<dbReference type="GO" id="GO:0006281">
    <property type="term" value="P:DNA repair"/>
    <property type="evidence" value="ECO:0007669"/>
    <property type="project" value="UniProtKB-KW"/>
</dbReference>
<dbReference type="InterPro" id="IPR047967">
    <property type="entry name" value="PolX_PHP"/>
</dbReference>
<keyword evidence="7" id="KW-0237">DNA synthesis</keyword>
<dbReference type="InterPro" id="IPR003583">
    <property type="entry name" value="Hlx-hairpin-Hlx_DNA-bd_motif"/>
</dbReference>
<comment type="cofactor">
    <cofactor evidence="1">
        <name>Mg(2+)</name>
        <dbReference type="ChEBI" id="CHEBI:18420"/>
    </cofactor>
</comment>
<keyword evidence="8" id="KW-0808">Transferase</keyword>
<dbReference type="Pfam" id="PF14791">
    <property type="entry name" value="DNA_pol_B_thumb"/>
    <property type="match status" value="1"/>
</dbReference>
<dbReference type="SMART" id="SM00278">
    <property type="entry name" value="HhH1"/>
    <property type="match status" value="3"/>
</dbReference>
<dbReference type="SUPFAM" id="SSF47802">
    <property type="entry name" value="DNA polymerase beta, N-terminal domain-like"/>
    <property type="match status" value="1"/>
</dbReference>
<dbReference type="SUPFAM" id="SSF81301">
    <property type="entry name" value="Nucleotidyltransferase"/>
    <property type="match status" value="1"/>
</dbReference>
<dbReference type="CDD" id="cd07436">
    <property type="entry name" value="PHP_PolX"/>
    <property type="match status" value="1"/>
</dbReference>
<dbReference type="AlphaFoldDB" id="A0A1I6E862"/>
<feature type="domain" description="DNA-directed DNA polymerase X" evidence="24">
    <location>
        <begin position="1"/>
        <end position="318"/>
    </location>
</feature>
<dbReference type="NCBIfam" id="NF005928">
    <property type="entry name" value="PRK07945.1"/>
    <property type="match status" value="1"/>
</dbReference>
<keyword evidence="14" id="KW-0915">Sodium</keyword>
<evidence type="ECO:0000256" key="15">
    <source>
        <dbReference type="ARBA" id="ARBA00023204"/>
    </source>
</evidence>
<dbReference type="Gene3D" id="3.30.460.10">
    <property type="entry name" value="Beta Polymerase, domain 2"/>
    <property type="match status" value="1"/>
</dbReference>